<evidence type="ECO:0000256" key="1">
    <source>
        <dbReference type="ARBA" id="ARBA00004141"/>
    </source>
</evidence>
<reference evidence="10" key="1">
    <citation type="submission" date="2019-08" db="EMBL/GenBank/DDBJ databases">
        <title>Arthrobacter sp. nov., isolated from plateau pika and Tibetan wild ass.</title>
        <authorList>
            <person name="Ge Y."/>
        </authorList>
    </citation>
    <scope>NUCLEOTIDE SEQUENCE [LARGE SCALE GENOMIC DNA]</scope>
    <source>
        <strain evidence="10">HF-4214</strain>
    </source>
</reference>
<dbReference type="SUPFAM" id="SSF103481">
    <property type="entry name" value="Multidrug resistance efflux transporter EmrE"/>
    <property type="match status" value="2"/>
</dbReference>
<comment type="subcellular location">
    <subcellularLocation>
        <location evidence="1">Membrane</location>
        <topology evidence="1">Multi-pass membrane protein</topology>
    </subcellularLocation>
</comment>
<accession>A0A6N7RK55</accession>
<feature type="transmembrane region" description="Helical" evidence="7">
    <location>
        <begin position="119"/>
        <end position="138"/>
    </location>
</feature>
<evidence type="ECO:0000256" key="4">
    <source>
        <dbReference type="ARBA" id="ARBA00022989"/>
    </source>
</evidence>
<feature type="region of interest" description="Disordered" evidence="6">
    <location>
        <begin position="291"/>
        <end position="312"/>
    </location>
</feature>
<feature type="domain" description="EamA" evidence="8">
    <location>
        <begin position="146"/>
        <end position="283"/>
    </location>
</feature>
<evidence type="ECO:0000259" key="8">
    <source>
        <dbReference type="Pfam" id="PF00892"/>
    </source>
</evidence>
<dbReference type="PANTHER" id="PTHR32322:SF2">
    <property type="entry name" value="EAMA DOMAIN-CONTAINING PROTEIN"/>
    <property type="match status" value="1"/>
</dbReference>
<feature type="transmembrane region" description="Helical" evidence="7">
    <location>
        <begin position="240"/>
        <end position="262"/>
    </location>
</feature>
<dbReference type="Pfam" id="PF00892">
    <property type="entry name" value="EamA"/>
    <property type="match status" value="2"/>
</dbReference>
<keyword evidence="10" id="KW-1185">Reference proteome</keyword>
<gene>
    <name evidence="9" type="ORF">GJG86_01300</name>
</gene>
<feature type="transmembrane region" description="Helical" evidence="7">
    <location>
        <begin position="214"/>
        <end position="233"/>
    </location>
</feature>
<sequence length="312" mass="31742">MMKPHLKYLAALLLFGSNGAVAGMIALGSGQIVLLRTLVGSLFLVVPFVLARGRLACLRSPKCLALLVASGAAMGASWMFLYEAYQQVGVGMATLAYYCGPVLVIAVSPLVFGERLSRAKVGGIAVVLAGMVLVNGGSLQRGGMSWGLAFGLAAAALFALMVVLSKKAQGADGLERSLVQLAASFVTVAAILAAQHGFDVAAVVRSALPAPGDLAPALFLGVVNTGLGCYLYFSSIPQLPAGTVAVCGYLEPLSALAFATLLLHEQMALVQLAGALLVVGGAAAAELSGKRRASAARPLRPAPATAPEPATR</sequence>
<keyword evidence="3 7" id="KW-0812">Transmembrane</keyword>
<protein>
    <submittedName>
        <fullName evidence="9">EamA family transporter</fullName>
    </submittedName>
</protein>
<dbReference type="EMBL" id="VTFY01000001">
    <property type="protein sequence ID" value="MRX81138.1"/>
    <property type="molecule type" value="Genomic_DNA"/>
</dbReference>
<feature type="transmembrane region" description="Helical" evidence="7">
    <location>
        <begin position="32"/>
        <end position="51"/>
    </location>
</feature>
<feature type="transmembrane region" description="Helical" evidence="7">
    <location>
        <begin position="88"/>
        <end position="112"/>
    </location>
</feature>
<dbReference type="AlphaFoldDB" id="A0A6N7RK55"/>
<comment type="caution">
    <text evidence="9">The sequence shown here is derived from an EMBL/GenBank/DDBJ whole genome shotgun (WGS) entry which is preliminary data.</text>
</comment>
<comment type="similarity">
    <text evidence="2">Belongs to the EamA transporter family.</text>
</comment>
<feature type="transmembrane region" description="Helical" evidence="7">
    <location>
        <begin position="177"/>
        <end position="194"/>
    </location>
</feature>
<feature type="transmembrane region" description="Helical" evidence="7">
    <location>
        <begin position="144"/>
        <end position="165"/>
    </location>
</feature>
<evidence type="ECO:0000256" key="5">
    <source>
        <dbReference type="ARBA" id="ARBA00023136"/>
    </source>
</evidence>
<feature type="transmembrane region" description="Helical" evidence="7">
    <location>
        <begin position="268"/>
        <end position="287"/>
    </location>
</feature>
<dbReference type="Gene3D" id="1.10.3730.20">
    <property type="match status" value="1"/>
</dbReference>
<feature type="domain" description="EamA" evidence="8">
    <location>
        <begin position="9"/>
        <end position="135"/>
    </location>
</feature>
<keyword evidence="4 7" id="KW-1133">Transmembrane helix</keyword>
<keyword evidence="5 7" id="KW-0472">Membrane</keyword>
<dbReference type="PANTHER" id="PTHR32322">
    <property type="entry name" value="INNER MEMBRANE TRANSPORTER"/>
    <property type="match status" value="1"/>
</dbReference>
<dbReference type="InterPro" id="IPR000620">
    <property type="entry name" value="EamA_dom"/>
</dbReference>
<dbReference type="GO" id="GO:0016020">
    <property type="term" value="C:membrane"/>
    <property type="evidence" value="ECO:0007669"/>
    <property type="project" value="UniProtKB-SubCell"/>
</dbReference>
<evidence type="ECO:0000256" key="6">
    <source>
        <dbReference type="SAM" id="MobiDB-lite"/>
    </source>
</evidence>
<feature type="transmembrane region" description="Helical" evidence="7">
    <location>
        <begin position="63"/>
        <end position="82"/>
    </location>
</feature>
<evidence type="ECO:0000256" key="2">
    <source>
        <dbReference type="ARBA" id="ARBA00007362"/>
    </source>
</evidence>
<evidence type="ECO:0000313" key="9">
    <source>
        <dbReference type="EMBL" id="MRX81138.1"/>
    </source>
</evidence>
<evidence type="ECO:0000313" key="10">
    <source>
        <dbReference type="Proteomes" id="UP000438093"/>
    </source>
</evidence>
<dbReference type="InterPro" id="IPR050638">
    <property type="entry name" value="AA-Vitamin_Transporters"/>
</dbReference>
<dbReference type="Proteomes" id="UP000438093">
    <property type="component" value="Unassembled WGS sequence"/>
</dbReference>
<organism evidence="9 10">
    <name type="scientific">Eggerthella guodeyinii</name>
    <dbReference type="NCBI Taxonomy" id="2690837"/>
    <lineage>
        <taxon>Bacteria</taxon>
        <taxon>Bacillati</taxon>
        <taxon>Actinomycetota</taxon>
        <taxon>Coriobacteriia</taxon>
        <taxon>Eggerthellales</taxon>
        <taxon>Eggerthellaceae</taxon>
        <taxon>Eggerthella</taxon>
    </lineage>
</organism>
<dbReference type="InterPro" id="IPR037185">
    <property type="entry name" value="EmrE-like"/>
</dbReference>
<evidence type="ECO:0000256" key="7">
    <source>
        <dbReference type="SAM" id="Phobius"/>
    </source>
</evidence>
<proteinExistence type="inferred from homology"/>
<name>A0A6N7RK55_9ACTN</name>
<evidence type="ECO:0000256" key="3">
    <source>
        <dbReference type="ARBA" id="ARBA00022692"/>
    </source>
</evidence>